<evidence type="ECO:0000259" key="5">
    <source>
        <dbReference type="PROSITE" id="PS50893"/>
    </source>
</evidence>
<evidence type="ECO:0000313" key="6">
    <source>
        <dbReference type="EMBL" id="MBA8828861.1"/>
    </source>
</evidence>
<feature type="domain" description="ABC transporter" evidence="5">
    <location>
        <begin position="169"/>
        <end position="412"/>
    </location>
</feature>
<organism evidence="6 7">
    <name type="scientific">Alpinimonas psychrophila</name>
    <dbReference type="NCBI Taxonomy" id="748908"/>
    <lineage>
        <taxon>Bacteria</taxon>
        <taxon>Bacillati</taxon>
        <taxon>Actinomycetota</taxon>
        <taxon>Actinomycetes</taxon>
        <taxon>Micrococcales</taxon>
        <taxon>Microbacteriaceae</taxon>
        <taxon>Alpinimonas</taxon>
    </lineage>
</organism>
<sequence>MIYQELTDIPDMSLLENILLGNLTTRAGFKATKVNIARARVGLKKVGLEHLDLNAPIRNLTISQRQLAEIARCLVRDAKVLILDEPTSSLPEADVDNLLDVILALKAEGLTILYVTHHLDELFRIADRLVVLRDGSVVGDGPIGEWDEGKLVRAMLAKDLAQAYPWVSRKLGSVTLEGENLVARGVRGSSVHIKSKEIVGLVGLAGAGRTELMRVLTGVEPFLKGNVTVGGKPLKSGRISSARALGVLYGPEDRKQEGLVLGGSIESNLAYGSYHLVSRFGFLNLASMHSRALFSGQKFSIKFRSPTQAVGELSGGNQQKVVLARISQTSPVVVCFDDPTRGVDVGAKSGIYEHIFDLASNGTSIFMTSSDTDEILAVADRVYVLAGGRIVGELLRSEFDRQHILHLASRAAKKKEI</sequence>
<evidence type="ECO:0000256" key="3">
    <source>
        <dbReference type="ARBA" id="ARBA00022741"/>
    </source>
</evidence>
<keyword evidence="2" id="KW-0677">Repeat</keyword>
<accession>A0A7W3JTC9</accession>
<keyword evidence="3" id="KW-0547">Nucleotide-binding</keyword>
<dbReference type="PROSITE" id="PS00211">
    <property type="entry name" value="ABC_TRANSPORTER_1"/>
    <property type="match status" value="1"/>
</dbReference>
<gene>
    <name evidence="6" type="ORF">FB555_000959</name>
</gene>
<keyword evidence="1" id="KW-0813">Transport</keyword>
<comment type="caution">
    <text evidence="6">The sequence shown here is derived from an EMBL/GenBank/DDBJ whole genome shotgun (WGS) entry which is preliminary data.</text>
</comment>
<dbReference type="AlphaFoldDB" id="A0A7W3JTC9"/>
<dbReference type="PANTHER" id="PTHR43790">
    <property type="entry name" value="CARBOHYDRATE TRANSPORT ATP-BINDING PROTEIN MG119-RELATED"/>
    <property type="match status" value="1"/>
</dbReference>
<dbReference type="GO" id="GO:0016887">
    <property type="term" value="F:ATP hydrolysis activity"/>
    <property type="evidence" value="ECO:0007669"/>
    <property type="project" value="InterPro"/>
</dbReference>
<dbReference type="SMART" id="SM00382">
    <property type="entry name" value="AAA"/>
    <property type="match status" value="2"/>
</dbReference>
<keyword evidence="7" id="KW-1185">Reference proteome</keyword>
<proteinExistence type="predicted"/>
<dbReference type="SUPFAM" id="SSF52540">
    <property type="entry name" value="P-loop containing nucleoside triphosphate hydrolases"/>
    <property type="match status" value="2"/>
</dbReference>
<dbReference type="CDD" id="cd03215">
    <property type="entry name" value="ABC_Carb_Monos_II"/>
    <property type="match status" value="1"/>
</dbReference>
<dbReference type="EMBL" id="JACGWU010000002">
    <property type="protein sequence ID" value="MBA8828861.1"/>
    <property type="molecule type" value="Genomic_DNA"/>
</dbReference>
<keyword evidence="4" id="KW-0067">ATP-binding</keyword>
<evidence type="ECO:0000256" key="4">
    <source>
        <dbReference type="ARBA" id="ARBA00022840"/>
    </source>
</evidence>
<evidence type="ECO:0000313" key="7">
    <source>
        <dbReference type="Proteomes" id="UP000524237"/>
    </source>
</evidence>
<dbReference type="InterPro" id="IPR003439">
    <property type="entry name" value="ABC_transporter-like_ATP-bd"/>
</dbReference>
<dbReference type="GO" id="GO:0005524">
    <property type="term" value="F:ATP binding"/>
    <property type="evidence" value="ECO:0007669"/>
    <property type="project" value="UniProtKB-KW"/>
</dbReference>
<dbReference type="InterPro" id="IPR050107">
    <property type="entry name" value="ABC_carbohydrate_import_ATPase"/>
</dbReference>
<evidence type="ECO:0000256" key="1">
    <source>
        <dbReference type="ARBA" id="ARBA00022448"/>
    </source>
</evidence>
<dbReference type="Pfam" id="PF00005">
    <property type="entry name" value="ABC_tran"/>
    <property type="match status" value="2"/>
</dbReference>
<evidence type="ECO:0000256" key="2">
    <source>
        <dbReference type="ARBA" id="ARBA00022737"/>
    </source>
</evidence>
<dbReference type="Proteomes" id="UP000524237">
    <property type="component" value="Unassembled WGS sequence"/>
</dbReference>
<dbReference type="InterPro" id="IPR017871">
    <property type="entry name" value="ABC_transporter-like_CS"/>
</dbReference>
<protein>
    <submittedName>
        <fullName evidence="6">ABC-type sugar transport system ATPase subunit</fullName>
    </submittedName>
</protein>
<dbReference type="InterPro" id="IPR003593">
    <property type="entry name" value="AAA+_ATPase"/>
</dbReference>
<dbReference type="PROSITE" id="PS50893">
    <property type="entry name" value="ABC_TRANSPORTER_2"/>
    <property type="match status" value="1"/>
</dbReference>
<dbReference type="InterPro" id="IPR027417">
    <property type="entry name" value="P-loop_NTPase"/>
</dbReference>
<reference evidence="6 7" key="1">
    <citation type="submission" date="2020-07" db="EMBL/GenBank/DDBJ databases">
        <title>Sequencing the genomes of 1000 actinobacteria strains.</title>
        <authorList>
            <person name="Klenk H.-P."/>
        </authorList>
    </citation>
    <scope>NUCLEOTIDE SEQUENCE [LARGE SCALE GENOMIC DNA]</scope>
    <source>
        <strain evidence="6 7">DSM 23737</strain>
    </source>
</reference>
<dbReference type="PANTHER" id="PTHR43790:SF9">
    <property type="entry name" value="GALACTOFURANOSE TRANSPORTER ATP-BINDING PROTEIN YTFR"/>
    <property type="match status" value="1"/>
</dbReference>
<dbReference type="Gene3D" id="3.40.50.300">
    <property type="entry name" value="P-loop containing nucleotide triphosphate hydrolases"/>
    <property type="match status" value="2"/>
</dbReference>
<keyword evidence="6" id="KW-0762">Sugar transport</keyword>
<name>A0A7W3JTC9_9MICO</name>